<organism evidence="1 2">
    <name type="scientific">Streptomyces griseofuscus</name>
    <dbReference type="NCBI Taxonomy" id="146922"/>
    <lineage>
        <taxon>Bacteria</taxon>
        <taxon>Bacillati</taxon>
        <taxon>Actinomycetota</taxon>
        <taxon>Actinomycetes</taxon>
        <taxon>Kitasatosporales</taxon>
        <taxon>Streptomycetaceae</taxon>
        <taxon>Streptomyces</taxon>
    </lineage>
</organism>
<dbReference type="EMBL" id="CP051006">
    <property type="protein sequence ID" value="QNT94962.1"/>
    <property type="molecule type" value="Genomic_DNA"/>
</dbReference>
<accession>A0A7H1Q3T2</accession>
<protein>
    <submittedName>
        <fullName evidence="1">Uncharacterized protein</fullName>
    </submittedName>
</protein>
<dbReference type="Proteomes" id="UP000516422">
    <property type="component" value="Chromosome"/>
</dbReference>
<dbReference type="KEGG" id="sgf:HEP81_04690"/>
<reference evidence="1 2" key="1">
    <citation type="submission" date="2020-04" db="EMBL/GenBank/DDBJ databases">
        <title>Characterization and engineering of Streptomyces griseofuscus DSM40191 as a potential heterologous host for expression of BGCs.</title>
        <authorList>
            <person name="Gren T."/>
            <person name="Whitford C.M."/>
            <person name="Mohite O.S."/>
            <person name="Joergensen T.S."/>
            <person name="Nielsen J.B."/>
            <person name="Lee S.Y."/>
            <person name="Weber T."/>
        </authorList>
    </citation>
    <scope>NUCLEOTIDE SEQUENCE [LARGE SCALE GENOMIC DNA]</scope>
    <source>
        <strain evidence="1 2">DSM 40191</strain>
    </source>
</reference>
<dbReference type="AlphaFoldDB" id="A0A7H1Q3T2"/>
<proteinExistence type="predicted"/>
<evidence type="ECO:0000313" key="1">
    <source>
        <dbReference type="EMBL" id="QNT94962.1"/>
    </source>
</evidence>
<gene>
    <name evidence="1" type="ORF">HEP81_04690</name>
</gene>
<dbReference type="GeneID" id="91464240"/>
<dbReference type="RefSeq" id="WP_037653591.1">
    <property type="nucleotide sequence ID" value="NZ_CP051006.1"/>
</dbReference>
<sequence>MAVDWYMEYGGVELVNHARLNTYLETVGSPLTGWSGCGCPTFGYEVLEQLPYTTPGDPASPAPWYDADVPESAEFTGLMVLDVAGMEDHPVQRSVTGGIAGGGSIGPARAIPRTITVTALVLGSTCCGVDYGLHWLSQVLQGCASGDCDGDCLVTYNCCPGETDLTPAQFNAKHRRTLRRVALTEGPKVTARAGDGCSAGQCQSGADILTVEFVLTAAVPWLYTDPMPVLEVVPPMDLDGSCVGWCLHPAGSTEQCPGGCRFAACVDPAAACADTRCAPAQPPLPGAPLNTCYCLPLATERTCYTVDLTSRPTWSSDVPVVTVRSGSTDLRNLTIEIYEQTEVGMTCEDLADFKRCDPHSYWHVGFVPAGGAVTLDGQTGRALVECNGVCESSSDVYGMDGMPVSFNVLDCASYCVCLSTDVENPPAMDALVTINVSGRGR</sequence>
<name>A0A7H1Q3T2_9ACTN</name>
<evidence type="ECO:0000313" key="2">
    <source>
        <dbReference type="Proteomes" id="UP000516422"/>
    </source>
</evidence>